<dbReference type="EMBL" id="CVQI01017557">
    <property type="protein sequence ID" value="CRK25208.1"/>
    <property type="molecule type" value="Genomic_DNA"/>
</dbReference>
<feature type="region of interest" description="Disordered" evidence="7">
    <location>
        <begin position="288"/>
        <end position="316"/>
    </location>
</feature>
<dbReference type="Pfam" id="PF07524">
    <property type="entry name" value="Bromo_TP"/>
    <property type="match status" value="1"/>
</dbReference>
<dbReference type="AlphaFoldDB" id="A0A0G4LT13"/>
<sequence>MSGSPRKRGASLEASDELQFNNKRQRLDFDGQNEADQPVPGTSCASSSVTIPSLEYQSQCSLERSIGLALKHVGFDGAEPTAMASYVSLVETYLASFIDDLKRIALGARREQPTPADFETTMRRFALVTSSLKPHLKNPIPEEDLTPSYFNALLNDESADAALPLLSDELSGRHEKEERAHIPRPFPEFPSLHTYRYTPREDDSGRDSKKIREEAAKASKQGEEALRGLVRASKMRKQKEVSDLSKRDTITKSRYELWEAAMKKFVKQDGGESGQVEIADHSMIVNADSRYLRKPVPRQGKRTGGSGAQGQSGVGS</sequence>
<dbReference type="Pfam" id="PF10406">
    <property type="entry name" value="TAF8_C"/>
    <property type="match status" value="1"/>
</dbReference>
<feature type="domain" description="Transcription factor TFIID subunit 8 C-terminal" evidence="9">
    <location>
        <begin position="181"/>
        <end position="229"/>
    </location>
</feature>
<feature type="compositionally biased region" description="Gly residues" evidence="7">
    <location>
        <begin position="302"/>
        <end position="316"/>
    </location>
</feature>
<organism evidence="10 11">
    <name type="scientific">Verticillium longisporum</name>
    <name type="common">Verticillium dahliae var. longisporum</name>
    <dbReference type="NCBI Taxonomy" id="100787"/>
    <lineage>
        <taxon>Eukaryota</taxon>
        <taxon>Fungi</taxon>
        <taxon>Dikarya</taxon>
        <taxon>Ascomycota</taxon>
        <taxon>Pezizomycotina</taxon>
        <taxon>Sordariomycetes</taxon>
        <taxon>Hypocreomycetidae</taxon>
        <taxon>Glomerellales</taxon>
        <taxon>Plectosphaerellaceae</taxon>
        <taxon>Verticillium</taxon>
    </lineage>
</organism>
<comment type="similarity">
    <text evidence="2">Belongs to the TAF8 family.</text>
</comment>
<name>A0A0G4LT13_VERLO</name>
<evidence type="ECO:0000256" key="1">
    <source>
        <dbReference type="ARBA" id="ARBA00004123"/>
    </source>
</evidence>
<evidence type="ECO:0000259" key="8">
    <source>
        <dbReference type="Pfam" id="PF07524"/>
    </source>
</evidence>
<feature type="domain" description="Bromodomain associated" evidence="8">
    <location>
        <begin position="62"/>
        <end position="127"/>
    </location>
</feature>
<dbReference type="Gene3D" id="1.10.20.10">
    <property type="entry name" value="Histone, subunit A"/>
    <property type="match status" value="1"/>
</dbReference>
<feature type="region of interest" description="Disordered" evidence="7">
    <location>
        <begin position="1"/>
        <end position="48"/>
    </location>
</feature>
<evidence type="ECO:0000256" key="4">
    <source>
        <dbReference type="ARBA" id="ARBA00023015"/>
    </source>
</evidence>
<dbReference type="InterPro" id="IPR037818">
    <property type="entry name" value="TAF8"/>
</dbReference>
<feature type="compositionally biased region" description="Basic and acidic residues" evidence="7">
    <location>
        <begin position="198"/>
        <end position="209"/>
    </location>
</feature>
<evidence type="ECO:0000313" key="11">
    <source>
        <dbReference type="Proteomes" id="UP000045706"/>
    </source>
</evidence>
<dbReference type="InterPro" id="IPR006565">
    <property type="entry name" value="BTP"/>
</dbReference>
<protein>
    <recommendedName>
        <fullName evidence="3">Transcription initiation factor TFIID subunit 8</fullName>
    </recommendedName>
</protein>
<keyword evidence="4" id="KW-0805">Transcription regulation</keyword>
<keyword evidence="6" id="KW-0539">Nucleus</keyword>
<dbReference type="CDD" id="cd08049">
    <property type="entry name" value="TAF8"/>
    <property type="match status" value="1"/>
</dbReference>
<feature type="compositionally biased region" description="Basic residues" evidence="7">
    <location>
        <begin position="292"/>
        <end position="301"/>
    </location>
</feature>
<dbReference type="InterPro" id="IPR009072">
    <property type="entry name" value="Histone-fold"/>
</dbReference>
<reference evidence="11" key="1">
    <citation type="submission" date="2015-05" db="EMBL/GenBank/DDBJ databases">
        <authorList>
            <person name="Fogelqvist Johan"/>
        </authorList>
    </citation>
    <scope>NUCLEOTIDE SEQUENCE [LARGE SCALE GENOMIC DNA]</scope>
</reference>
<feature type="region of interest" description="Disordered" evidence="7">
    <location>
        <begin position="176"/>
        <end position="209"/>
    </location>
</feature>
<keyword evidence="5" id="KW-0804">Transcription</keyword>
<dbReference type="PANTHER" id="PTHR46469">
    <property type="entry name" value="TRANSCRIPTION INITIATION FACTOR TFIID SUBUNIT 8"/>
    <property type="match status" value="1"/>
</dbReference>
<dbReference type="GO" id="GO:0006367">
    <property type="term" value="P:transcription initiation at RNA polymerase II promoter"/>
    <property type="evidence" value="ECO:0007669"/>
    <property type="project" value="TreeGrafter"/>
</dbReference>
<dbReference type="Proteomes" id="UP000045706">
    <property type="component" value="Unassembled WGS sequence"/>
</dbReference>
<evidence type="ECO:0000256" key="2">
    <source>
        <dbReference type="ARBA" id="ARBA00008767"/>
    </source>
</evidence>
<evidence type="ECO:0000256" key="5">
    <source>
        <dbReference type="ARBA" id="ARBA00023163"/>
    </source>
</evidence>
<dbReference type="PANTHER" id="PTHR46469:SF1">
    <property type="entry name" value="TRANSCRIPTION INITIATION FACTOR TFIID SUBUNIT 8"/>
    <property type="match status" value="1"/>
</dbReference>
<gene>
    <name evidence="10" type="ORF">BN1723_013539</name>
</gene>
<evidence type="ECO:0000313" key="10">
    <source>
        <dbReference type="EMBL" id="CRK25208.1"/>
    </source>
</evidence>
<accession>A0A0G4LT13</accession>
<evidence type="ECO:0000256" key="3">
    <source>
        <dbReference type="ARBA" id="ARBA00017307"/>
    </source>
</evidence>
<comment type="subcellular location">
    <subcellularLocation>
        <location evidence="1">Nucleus</location>
    </subcellularLocation>
</comment>
<dbReference type="CDD" id="cd00076">
    <property type="entry name" value="HFD_SF"/>
    <property type="match status" value="1"/>
</dbReference>
<proteinExistence type="inferred from homology"/>
<dbReference type="GO" id="GO:0005669">
    <property type="term" value="C:transcription factor TFIID complex"/>
    <property type="evidence" value="ECO:0007669"/>
    <property type="project" value="InterPro"/>
</dbReference>
<evidence type="ECO:0000256" key="6">
    <source>
        <dbReference type="ARBA" id="ARBA00023242"/>
    </source>
</evidence>
<evidence type="ECO:0000256" key="7">
    <source>
        <dbReference type="SAM" id="MobiDB-lite"/>
    </source>
</evidence>
<dbReference type="GO" id="GO:0046982">
    <property type="term" value="F:protein heterodimerization activity"/>
    <property type="evidence" value="ECO:0007669"/>
    <property type="project" value="InterPro"/>
</dbReference>
<dbReference type="InterPro" id="IPR019473">
    <property type="entry name" value="TFIID_su8_C"/>
</dbReference>
<evidence type="ECO:0000259" key="9">
    <source>
        <dbReference type="Pfam" id="PF10406"/>
    </source>
</evidence>